<sequence length="354" mass="38778">MKRRDFLACAALAPTALTIRPAFAAEGWRNFDVVTRVDVADPAGPTRLWLPVPLREAGDYQRVLATHWDAPGAQARLIDVPGDDVRLLAVEWPRGNVGPVTLTTRVQTRDRGIARTARPAAHRRIESHQALQHYLRPTRLLPTGGIVADTARRITTGHDGDVDKARAIYEWVVENTNRDASVAGCGVGDVASMLESGHLGGKCADINALFVALARASGIPARDAYGVRIAASRLGYHCLGRAGDVSKSQHCRAEFHVEDRGWIPVDPADVRKVVLEEDGGSAMDSPKVRAARASMFGTWEMTWIVYNHGHDVMLPGEERPLPFLMYPQGRTGQRRLDSLDPASFKYQITSTEIA</sequence>
<gene>
    <name evidence="3" type="ORF">FHW12_000771</name>
</gene>
<feature type="signal peptide" evidence="1">
    <location>
        <begin position="1"/>
        <end position="24"/>
    </location>
</feature>
<keyword evidence="1" id="KW-0732">Signal</keyword>
<evidence type="ECO:0000256" key="1">
    <source>
        <dbReference type="SAM" id="SignalP"/>
    </source>
</evidence>
<dbReference type="Proteomes" id="UP000550401">
    <property type="component" value="Unassembled WGS sequence"/>
</dbReference>
<dbReference type="GO" id="GO:0008233">
    <property type="term" value="F:peptidase activity"/>
    <property type="evidence" value="ECO:0007669"/>
    <property type="project" value="UniProtKB-KW"/>
</dbReference>
<dbReference type="RefSeq" id="WP_182529647.1">
    <property type="nucleotide sequence ID" value="NZ_JACGXL010000001.1"/>
</dbReference>
<protein>
    <submittedName>
        <fullName evidence="3">Transglutaminase-like putative cysteine protease</fullName>
    </submittedName>
</protein>
<dbReference type="InterPro" id="IPR002931">
    <property type="entry name" value="Transglutaminase-like"/>
</dbReference>
<reference evidence="3 4" key="1">
    <citation type="submission" date="2020-07" db="EMBL/GenBank/DDBJ databases">
        <title>Genomic Encyclopedia of Type Strains, Phase IV (KMG-V): Genome sequencing to study the core and pangenomes of soil and plant-associated prokaryotes.</title>
        <authorList>
            <person name="Whitman W."/>
        </authorList>
    </citation>
    <scope>NUCLEOTIDE SEQUENCE [LARGE SCALE GENOMIC DNA]</scope>
    <source>
        <strain evidence="3 4">RH2WT43</strain>
    </source>
</reference>
<evidence type="ECO:0000313" key="3">
    <source>
        <dbReference type="EMBL" id="MBA8886580.1"/>
    </source>
</evidence>
<dbReference type="GO" id="GO:0006508">
    <property type="term" value="P:proteolysis"/>
    <property type="evidence" value="ECO:0007669"/>
    <property type="project" value="UniProtKB-KW"/>
</dbReference>
<dbReference type="SUPFAM" id="SSF54001">
    <property type="entry name" value="Cysteine proteinases"/>
    <property type="match status" value="1"/>
</dbReference>
<evidence type="ECO:0000259" key="2">
    <source>
        <dbReference type="SMART" id="SM00460"/>
    </source>
</evidence>
<dbReference type="EMBL" id="JACGXL010000001">
    <property type="protein sequence ID" value="MBA8886580.1"/>
    <property type="molecule type" value="Genomic_DNA"/>
</dbReference>
<dbReference type="PANTHER" id="PTHR38339:SF1">
    <property type="entry name" value="TRANSGLUTAMINASE-LIKE DOMAIN-CONTAINING PROTEIN"/>
    <property type="match status" value="1"/>
</dbReference>
<evidence type="ECO:0000313" key="4">
    <source>
        <dbReference type="Proteomes" id="UP000550401"/>
    </source>
</evidence>
<dbReference type="InterPro" id="IPR038765">
    <property type="entry name" value="Papain-like_cys_pep_sf"/>
</dbReference>
<feature type="domain" description="Transglutaminase-like" evidence="2">
    <location>
        <begin position="195"/>
        <end position="269"/>
    </location>
</feature>
<comment type="caution">
    <text evidence="3">The sequence shown here is derived from an EMBL/GenBank/DDBJ whole genome shotgun (WGS) entry which is preliminary data.</text>
</comment>
<accession>A0A839F0B7</accession>
<name>A0A839F0B7_9GAMM</name>
<keyword evidence="4" id="KW-1185">Reference proteome</keyword>
<organism evidence="3 4">
    <name type="scientific">Dokdonella fugitiva</name>
    <dbReference type="NCBI Taxonomy" id="328517"/>
    <lineage>
        <taxon>Bacteria</taxon>
        <taxon>Pseudomonadati</taxon>
        <taxon>Pseudomonadota</taxon>
        <taxon>Gammaproteobacteria</taxon>
        <taxon>Lysobacterales</taxon>
        <taxon>Rhodanobacteraceae</taxon>
        <taxon>Dokdonella</taxon>
    </lineage>
</organism>
<dbReference type="Pfam" id="PF01841">
    <property type="entry name" value="Transglut_core"/>
    <property type="match status" value="1"/>
</dbReference>
<dbReference type="PANTHER" id="PTHR38339">
    <property type="entry name" value="TRANSGLUTAMINASE DOMAIN PROTEIN"/>
    <property type="match status" value="1"/>
</dbReference>
<dbReference type="SMART" id="SM00460">
    <property type="entry name" value="TGc"/>
    <property type="match status" value="1"/>
</dbReference>
<dbReference type="Gene3D" id="3.10.620.30">
    <property type="match status" value="1"/>
</dbReference>
<feature type="chain" id="PRO_5032799356" evidence="1">
    <location>
        <begin position="25"/>
        <end position="354"/>
    </location>
</feature>
<dbReference type="AlphaFoldDB" id="A0A839F0B7"/>
<keyword evidence="3" id="KW-0378">Hydrolase</keyword>
<keyword evidence="3" id="KW-0645">Protease</keyword>
<proteinExistence type="predicted"/>